<evidence type="ECO:0000259" key="11">
    <source>
        <dbReference type="PROSITE" id="PS51674"/>
    </source>
</evidence>
<feature type="domain" description="4Fe-4S Wbl-type" evidence="11">
    <location>
        <begin position="28"/>
        <end position="85"/>
    </location>
</feature>
<reference evidence="14" key="1">
    <citation type="submission" date="2020-05" db="EMBL/GenBank/DDBJ databases">
        <authorList>
            <person name="Chiriac C."/>
            <person name="Salcher M."/>
            <person name="Ghai R."/>
            <person name="Kavagutti S V."/>
        </authorList>
    </citation>
    <scope>NUCLEOTIDE SEQUENCE</scope>
</reference>
<dbReference type="PANTHER" id="PTHR38839:SF2">
    <property type="entry name" value="TRANSCRIPTIONAL REGULATOR WHIB7-RELATED"/>
    <property type="match status" value="1"/>
</dbReference>
<keyword evidence="8" id="KW-0238">DNA-binding</keyword>
<evidence type="ECO:0000313" key="13">
    <source>
        <dbReference type="EMBL" id="CAB4738900.1"/>
    </source>
</evidence>
<evidence type="ECO:0000256" key="2">
    <source>
        <dbReference type="ARBA" id="ARBA00006597"/>
    </source>
</evidence>
<dbReference type="GO" id="GO:0046872">
    <property type="term" value="F:metal ion binding"/>
    <property type="evidence" value="ECO:0007669"/>
    <property type="project" value="UniProtKB-KW"/>
</dbReference>
<comment type="similarity">
    <text evidence="2">Belongs to the WhiB family.</text>
</comment>
<dbReference type="EMBL" id="CAEZYU010000032">
    <property type="protein sequence ID" value="CAB4738900.1"/>
    <property type="molecule type" value="Genomic_DNA"/>
</dbReference>
<keyword evidence="5" id="KW-0408">Iron</keyword>
<dbReference type="AlphaFoldDB" id="A0A6J7H349"/>
<evidence type="ECO:0000256" key="9">
    <source>
        <dbReference type="ARBA" id="ARBA00023157"/>
    </source>
</evidence>
<evidence type="ECO:0000256" key="4">
    <source>
        <dbReference type="ARBA" id="ARBA00022723"/>
    </source>
</evidence>
<gene>
    <name evidence="12" type="ORF">UFOPK1358_00014</name>
    <name evidence="13" type="ORF">UFOPK2766_00893</name>
    <name evidence="14" type="ORF">UFOPK3519_01659</name>
</gene>
<comment type="cofactor">
    <cofactor evidence="1">
        <name>[4Fe-4S] cluster</name>
        <dbReference type="ChEBI" id="CHEBI:49883"/>
    </cofactor>
</comment>
<dbReference type="PANTHER" id="PTHR38839">
    <property type="entry name" value="TRANSCRIPTIONAL REGULATOR WHID-RELATED"/>
    <property type="match status" value="1"/>
</dbReference>
<dbReference type="GO" id="GO:0003677">
    <property type="term" value="F:DNA binding"/>
    <property type="evidence" value="ECO:0007669"/>
    <property type="project" value="UniProtKB-KW"/>
</dbReference>
<evidence type="ECO:0000256" key="8">
    <source>
        <dbReference type="ARBA" id="ARBA00023125"/>
    </source>
</evidence>
<keyword evidence="10" id="KW-0804">Transcription</keyword>
<dbReference type="Pfam" id="PF02467">
    <property type="entry name" value="Whib"/>
    <property type="match status" value="1"/>
</dbReference>
<dbReference type="EMBL" id="CAFBMG010000177">
    <property type="protein sequence ID" value="CAB4915331.1"/>
    <property type="molecule type" value="Genomic_DNA"/>
</dbReference>
<keyword evidence="6" id="KW-0411">Iron-sulfur</keyword>
<evidence type="ECO:0000313" key="14">
    <source>
        <dbReference type="EMBL" id="CAB4915331.1"/>
    </source>
</evidence>
<dbReference type="PROSITE" id="PS51674">
    <property type="entry name" value="4FE4S_WBL"/>
    <property type="match status" value="1"/>
</dbReference>
<organism evidence="14">
    <name type="scientific">freshwater metagenome</name>
    <dbReference type="NCBI Taxonomy" id="449393"/>
    <lineage>
        <taxon>unclassified sequences</taxon>
        <taxon>metagenomes</taxon>
        <taxon>ecological metagenomes</taxon>
    </lineage>
</organism>
<evidence type="ECO:0000256" key="1">
    <source>
        <dbReference type="ARBA" id="ARBA00001966"/>
    </source>
</evidence>
<dbReference type="GO" id="GO:0051539">
    <property type="term" value="F:4 iron, 4 sulfur cluster binding"/>
    <property type="evidence" value="ECO:0007669"/>
    <property type="project" value="UniProtKB-KW"/>
</dbReference>
<protein>
    <submittedName>
        <fullName evidence="14">Unannotated protein</fullName>
    </submittedName>
</protein>
<evidence type="ECO:0000256" key="10">
    <source>
        <dbReference type="ARBA" id="ARBA00023163"/>
    </source>
</evidence>
<accession>A0A6J7H349</accession>
<proteinExistence type="inferred from homology"/>
<keyword evidence="7" id="KW-0805">Transcription regulation</keyword>
<evidence type="ECO:0000256" key="5">
    <source>
        <dbReference type="ARBA" id="ARBA00023004"/>
    </source>
</evidence>
<dbReference type="InterPro" id="IPR034768">
    <property type="entry name" value="4FE4S_WBL"/>
</dbReference>
<dbReference type="GO" id="GO:0047134">
    <property type="term" value="F:protein-disulfide reductase [NAD(P)H] activity"/>
    <property type="evidence" value="ECO:0007669"/>
    <property type="project" value="TreeGrafter"/>
</dbReference>
<dbReference type="GO" id="GO:0045892">
    <property type="term" value="P:negative regulation of DNA-templated transcription"/>
    <property type="evidence" value="ECO:0007669"/>
    <property type="project" value="TreeGrafter"/>
</dbReference>
<keyword evidence="9" id="KW-1015">Disulfide bond</keyword>
<evidence type="ECO:0000256" key="7">
    <source>
        <dbReference type="ARBA" id="ARBA00023015"/>
    </source>
</evidence>
<dbReference type="InterPro" id="IPR003482">
    <property type="entry name" value="Whib"/>
</dbReference>
<evidence type="ECO:0000256" key="6">
    <source>
        <dbReference type="ARBA" id="ARBA00023014"/>
    </source>
</evidence>
<dbReference type="GO" id="GO:0045454">
    <property type="term" value="P:cell redox homeostasis"/>
    <property type="evidence" value="ECO:0007669"/>
    <property type="project" value="TreeGrafter"/>
</dbReference>
<name>A0A6J7H349_9ZZZZ</name>
<evidence type="ECO:0000256" key="3">
    <source>
        <dbReference type="ARBA" id="ARBA00022485"/>
    </source>
</evidence>
<sequence length="120" mass="13261">MTTTDFTSDQSDLLLGLALADSWIAAASCRDLDTSFFFSDDLDDIGSAKRLCLSCPARPKCLDAAVERKEQFGVWGGHLFVAGKIVLSKRRKGRPPRKARPGDTMPEVELPEIHRRLLSV</sequence>
<dbReference type="EMBL" id="CAEZSF010000001">
    <property type="protein sequence ID" value="CAB4529398.1"/>
    <property type="molecule type" value="Genomic_DNA"/>
</dbReference>
<evidence type="ECO:0000313" key="12">
    <source>
        <dbReference type="EMBL" id="CAB4529398.1"/>
    </source>
</evidence>
<keyword evidence="3" id="KW-0004">4Fe-4S</keyword>
<keyword evidence="4" id="KW-0479">Metal-binding</keyword>
<dbReference type="HAMAP" id="MF_01479">
    <property type="entry name" value="WhiB"/>
    <property type="match status" value="1"/>
</dbReference>